<dbReference type="Proteomes" id="UP001595075">
    <property type="component" value="Unassembled WGS sequence"/>
</dbReference>
<evidence type="ECO:0000256" key="1">
    <source>
        <dbReference type="SAM" id="MobiDB-lite"/>
    </source>
</evidence>
<sequence length="813" mass="87618">MATAIPTDLAPGKRQMSGRGDVREFDRSVERAPWMTSLRHAQTLDFSRDEETKLHNTFYSNAIRTSEGDVILDPIRELSLQLLRRKLLRHGASVPWILNSCVRGGKNFWTCSVQVGDNLCGTQDREWGSMGATKRATAWEALAFLKVQDIAKKNCEDRDEKTHVPIPKWPQPFGHEALKSMLSERTDLVIMDGLRSIWPCNVAINSVASSAPTKNLLAYSAVVSSLISHNYKTYNNTYGWRSQGAGYVSKRDCDGKPKLMMSEMSPLSASVDAVPLPASFLSPILQTESPLPVSTSSASMKTEPTAPESYLPIAPAVLDSDPSMNTEPVAPDSSPSMQKEPAAPESYLPIAPAVLDSDPSMNTEPVAPDSSPSMQKEPAAPESDLSMAPAVLDSDPSMNTEPVALDLSTLTNAELATPDIAVIPTVPMSTGSPQTDMPLPVSIPTTYTHTDSAAPHICLPNIAQMAAYFNKLAELNNPTQYFTAIYDLMSRLFNHMVQNSPDSETCDIFATSLIECSIMAYDRCSPGGDRRVWNKLWRDANTREDAEYMSILQHFNAHINTVVMNGGSVSVEADNMTAYFIEALLHAYEQASPGGERRTWHILRKKVDEAILSRAEQQVATGSVATGYSENMAMMQTGPIRGNVVSDSAVLLTMPMDLDDLPVTSEAGQAKKTRNILPAKGARSLPNPSTTTATQALPAQSQAIPSAASSMSTATQSSIPASKPVKFTFNNAANAPKTTNIPSSVATRLGADIHPVASAVPPPPIFSSTINNSANQSMNPPPKRKSRNNARASGRSTSGSGTNNIGGRPAKGL</sequence>
<dbReference type="EMBL" id="JAZHXI010000024">
    <property type="protein sequence ID" value="KAL2060088.1"/>
    <property type="molecule type" value="Genomic_DNA"/>
</dbReference>
<feature type="region of interest" description="Disordered" evidence="1">
    <location>
        <begin position="316"/>
        <end position="383"/>
    </location>
</feature>
<comment type="caution">
    <text evidence="2">The sequence shown here is derived from an EMBL/GenBank/DDBJ whole genome shotgun (WGS) entry which is preliminary data.</text>
</comment>
<gene>
    <name evidence="2" type="ORF">VTL71DRAFT_9910</name>
</gene>
<feature type="region of interest" description="Disordered" evidence="1">
    <location>
        <begin position="1"/>
        <end position="24"/>
    </location>
</feature>
<feature type="region of interest" description="Disordered" evidence="1">
    <location>
        <begin position="764"/>
        <end position="813"/>
    </location>
</feature>
<feature type="compositionally biased region" description="Polar residues" evidence="1">
    <location>
        <begin position="766"/>
        <end position="778"/>
    </location>
</feature>
<feature type="compositionally biased region" description="Low complexity" evidence="1">
    <location>
        <begin position="789"/>
        <end position="813"/>
    </location>
</feature>
<feature type="region of interest" description="Disordered" evidence="1">
    <location>
        <begin position="680"/>
        <end position="711"/>
    </location>
</feature>
<evidence type="ECO:0000313" key="3">
    <source>
        <dbReference type="Proteomes" id="UP001595075"/>
    </source>
</evidence>
<protein>
    <submittedName>
        <fullName evidence="2">Uncharacterized protein</fullName>
    </submittedName>
</protein>
<keyword evidence="3" id="KW-1185">Reference proteome</keyword>
<name>A0ABR4BQV5_9HELO</name>
<feature type="compositionally biased region" description="Low complexity" evidence="1">
    <location>
        <begin position="695"/>
        <end position="711"/>
    </location>
</feature>
<reference evidence="2 3" key="1">
    <citation type="journal article" date="2024" name="Commun. Biol.">
        <title>Comparative genomic analysis of thermophilic fungi reveals convergent evolutionary adaptations and gene losses.</title>
        <authorList>
            <person name="Steindorff A.S."/>
            <person name="Aguilar-Pontes M.V."/>
            <person name="Robinson A.J."/>
            <person name="Andreopoulos B."/>
            <person name="LaButti K."/>
            <person name="Kuo A."/>
            <person name="Mondo S."/>
            <person name="Riley R."/>
            <person name="Otillar R."/>
            <person name="Haridas S."/>
            <person name="Lipzen A."/>
            <person name="Grimwood J."/>
            <person name="Schmutz J."/>
            <person name="Clum A."/>
            <person name="Reid I.D."/>
            <person name="Moisan M.C."/>
            <person name="Butler G."/>
            <person name="Nguyen T.T.M."/>
            <person name="Dewar K."/>
            <person name="Conant G."/>
            <person name="Drula E."/>
            <person name="Henrissat B."/>
            <person name="Hansel C."/>
            <person name="Singer S."/>
            <person name="Hutchinson M.I."/>
            <person name="de Vries R.P."/>
            <person name="Natvig D.O."/>
            <person name="Powell A.J."/>
            <person name="Tsang A."/>
            <person name="Grigoriev I.V."/>
        </authorList>
    </citation>
    <scope>NUCLEOTIDE SEQUENCE [LARGE SCALE GENOMIC DNA]</scope>
    <source>
        <strain evidence="2 3">CBS 494.80</strain>
    </source>
</reference>
<organism evidence="2 3">
    <name type="scientific">Oculimacula yallundae</name>
    <dbReference type="NCBI Taxonomy" id="86028"/>
    <lineage>
        <taxon>Eukaryota</taxon>
        <taxon>Fungi</taxon>
        <taxon>Dikarya</taxon>
        <taxon>Ascomycota</taxon>
        <taxon>Pezizomycotina</taxon>
        <taxon>Leotiomycetes</taxon>
        <taxon>Helotiales</taxon>
        <taxon>Ploettnerulaceae</taxon>
        <taxon>Oculimacula</taxon>
    </lineage>
</organism>
<evidence type="ECO:0000313" key="2">
    <source>
        <dbReference type="EMBL" id="KAL2060088.1"/>
    </source>
</evidence>
<accession>A0ABR4BQV5</accession>
<proteinExistence type="predicted"/>